<dbReference type="SUPFAM" id="SSF48439">
    <property type="entry name" value="Protein prenylyltransferase"/>
    <property type="match status" value="1"/>
</dbReference>
<dbReference type="Gene3D" id="1.25.40.10">
    <property type="entry name" value="Tetratricopeptide repeat domain"/>
    <property type="match status" value="1"/>
</dbReference>
<dbReference type="EMBL" id="LIZX01000006">
    <property type="protein sequence ID" value="KPJ70134.1"/>
    <property type="molecule type" value="Genomic_DNA"/>
</dbReference>
<accession>A0A0S7Y624</accession>
<comment type="caution">
    <text evidence="1">The sequence shown here is derived from an EMBL/GenBank/DDBJ whole genome shotgun (WGS) entry which is preliminary data.</text>
</comment>
<dbReference type="InterPro" id="IPR011990">
    <property type="entry name" value="TPR-like_helical_dom_sf"/>
</dbReference>
<organism evidence="1 2">
    <name type="scientific">candidate division WOR-1 bacterium DG_54_3</name>
    <dbReference type="NCBI Taxonomy" id="1703775"/>
    <lineage>
        <taxon>Bacteria</taxon>
        <taxon>Bacillati</taxon>
        <taxon>Saganbacteria</taxon>
    </lineage>
</organism>
<dbReference type="AlphaFoldDB" id="A0A0S7Y624"/>
<gene>
    <name evidence="1" type="ORF">AMJ44_00760</name>
</gene>
<reference evidence="1 2" key="1">
    <citation type="journal article" date="2015" name="Microbiome">
        <title>Genomic resolution of linkages in carbon, nitrogen, and sulfur cycling among widespread estuary sediment bacteria.</title>
        <authorList>
            <person name="Baker B.J."/>
            <person name="Lazar C.S."/>
            <person name="Teske A.P."/>
            <person name="Dick G.J."/>
        </authorList>
    </citation>
    <scope>NUCLEOTIDE SEQUENCE [LARGE SCALE GENOMIC DNA]</scope>
    <source>
        <strain evidence="1">DG_54_3</strain>
    </source>
</reference>
<protein>
    <submittedName>
        <fullName evidence="1">Uncharacterized protein</fullName>
    </submittedName>
</protein>
<sequence length="348" mass="41331">MTCIGQSENTRPEKVYRIVYEQKPNEWYIEQAELWKKEIEKNPKNPEAWYNYYNANRYASYTETIGTEEKQARLKKIIEDMEKAIPETYEYYLLKFWNCYSLKDISLVEKAYQLRPEQPDTYYPFISCYEFNGQGKKMKEFCEKLYESKDIAPGLINYNYNVLMSTEENAILFTNGDNDTYPLWMLQKALGIREDVTVLNISITTRTKPSYLEMKLKEKDVTIDFDNLPDLMHTTFLPKLCQTLTTEYPDIPIYFALTVYENYTKSLTDDLYIVGLAYQYSPKRIDNLALLKKNLEKTLRLDYLKYDWYDDSYLAKDLIAHMNLNYIAPMIMLAEHYNTSGEDKKAQD</sequence>
<proteinExistence type="predicted"/>
<evidence type="ECO:0000313" key="2">
    <source>
        <dbReference type="Proteomes" id="UP000051861"/>
    </source>
</evidence>
<dbReference type="Proteomes" id="UP000051861">
    <property type="component" value="Unassembled WGS sequence"/>
</dbReference>
<feature type="non-terminal residue" evidence="1">
    <location>
        <position position="348"/>
    </location>
</feature>
<evidence type="ECO:0000313" key="1">
    <source>
        <dbReference type="EMBL" id="KPJ70134.1"/>
    </source>
</evidence>
<name>A0A0S7Y624_UNCSA</name>